<dbReference type="InterPro" id="IPR002156">
    <property type="entry name" value="RNaseH_domain"/>
</dbReference>
<dbReference type="GO" id="GO:0003676">
    <property type="term" value="F:nucleic acid binding"/>
    <property type="evidence" value="ECO:0007669"/>
    <property type="project" value="InterPro"/>
</dbReference>
<dbReference type="PANTHER" id="PTHR47723:SF13">
    <property type="entry name" value="PUTATIVE-RELATED"/>
    <property type="match status" value="1"/>
</dbReference>
<comment type="caution">
    <text evidence="2">The sequence shown here is derived from an EMBL/GenBank/DDBJ whole genome shotgun (WGS) entry which is preliminary data.</text>
</comment>
<dbReference type="InterPro" id="IPR012337">
    <property type="entry name" value="RNaseH-like_sf"/>
</dbReference>
<name>A0A6D2KWT0_9BRAS</name>
<dbReference type="PANTHER" id="PTHR47723">
    <property type="entry name" value="OS05G0353850 PROTEIN"/>
    <property type="match status" value="1"/>
</dbReference>
<evidence type="ECO:0000313" key="2">
    <source>
        <dbReference type="EMBL" id="CAA7057752.1"/>
    </source>
</evidence>
<accession>A0A6D2KWT0</accession>
<dbReference type="InterPro" id="IPR053151">
    <property type="entry name" value="RNase_H-like"/>
</dbReference>
<keyword evidence="3" id="KW-1185">Reference proteome</keyword>
<dbReference type="Gene3D" id="3.30.420.10">
    <property type="entry name" value="Ribonuclease H-like superfamily/Ribonuclease H"/>
    <property type="match status" value="1"/>
</dbReference>
<proteinExistence type="predicted"/>
<dbReference type="EMBL" id="CACVBM020001706">
    <property type="protein sequence ID" value="CAA7057752.1"/>
    <property type="molecule type" value="Genomic_DNA"/>
</dbReference>
<gene>
    <name evidence="2" type="ORF">MERR_LOCUS44988</name>
</gene>
<dbReference type="OrthoDB" id="1752183at2759"/>
<dbReference type="InterPro" id="IPR044730">
    <property type="entry name" value="RNase_H-like_dom_plant"/>
</dbReference>
<dbReference type="CDD" id="cd06222">
    <property type="entry name" value="RNase_H_like"/>
    <property type="match status" value="1"/>
</dbReference>
<dbReference type="AlphaFoldDB" id="A0A6D2KWT0"/>
<dbReference type="Proteomes" id="UP000467841">
    <property type="component" value="Unassembled WGS sequence"/>
</dbReference>
<sequence>MDGASHGNPSLATAGGGLRDGDGQWCGGFALNIGRCTAPLAELWGGYYGLCIVWDKQIMRLEVEVDSSMVVGFLTTEISDTHLLSFPVQLCHGYYRRTRKSKLLMFIGRLII</sequence>
<dbReference type="SUPFAM" id="SSF53098">
    <property type="entry name" value="Ribonuclease H-like"/>
    <property type="match status" value="1"/>
</dbReference>
<dbReference type="InterPro" id="IPR036397">
    <property type="entry name" value="RNaseH_sf"/>
</dbReference>
<reference evidence="2" key="1">
    <citation type="submission" date="2020-01" db="EMBL/GenBank/DDBJ databases">
        <authorList>
            <person name="Mishra B."/>
        </authorList>
    </citation>
    <scope>NUCLEOTIDE SEQUENCE [LARGE SCALE GENOMIC DNA]</scope>
</reference>
<evidence type="ECO:0000259" key="1">
    <source>
        <dbReference type="Pfam" id="PF13456"/>
    </source>
</evidence>
<dbReference type="GO" id="GO:0004523">
    <property type="term" value="F:RNA-DNA hybrid ribonuclease activity"/>
    <property type="evidence" value="ECO:0007669"/>
    <property type="project" value="InterPro"/>
</dbReference>
<organism evidence="2 3">
    <name type="scientific">Microthlaspi erraticum</name>
    <dbReference type="NCBI Taxonomy" id="1685480"/>
    <lineage>
        <taxon>Eukaryota</taxon>
        <taxon>Viridiplantae</taxon>
        <taxon>Streptophyta</taxon>
        <taxon>Embryophyta</taxon>
        <taxon>Tracheophyta</taxon>
        <taxon>Spermatophyta</taxon>
        <taxon>Magnoliopsida</taxon>
        <taxon>eudicotyledons</taxon>
        <taxon>Gunneridae</taxon>
        <taxon>Pentapetalae</taxon>
        <taxon>rosids</taxon>
        <taxon>malvids</taxon>
        <taxon>Brassicales</taxon>
        <taxon>Brassicaceae</taxon>
        <taxon>Coluteocarpeae</taxon>
        <taxon>Microthlaspi</taxon>
    </lineage>
</organism>
<feature type="domain" description="RNase H type-1" evidence="1">
    <location>
        <begin position="2"/>
        <end position="78"/>
    </location>
</feature>
<protein>
    <recommendedName>
        <fullName evidence="1">RNase H type-1 domain-containing protein</fullName>
    </recommendedName>
</protein>
<evidence type="ECO:0000313" key="3">
    <source>
        <dbReference type="Proteomes" id="UP000467841"/>
    </source>
</evidence>
<dbReference type="Pfam" id="PF13456">
    <property type="entry name" value="RVT_3"/>
    <property type="match status" value="1"/>
</dbReference>